<dbReference type="InterPro" id="IPR024653">
    <property type="entry name" value="Peptidase_M10/M27/M57"/>
</dbReference>
<dbReference type="Proteomes" id="UP000182510">
    <property type="component" value="Chromosome"/>
</dbReference>
<protein>
    <submittedName>
        <fullName evidence="2">Peptidase</fullName>
    </submittedName>
</protein>
<dbReference type="STRING" id="1913577.LPB144_07060"/>
<organism evidence="2 3">
    <name type="scientific">Christiangramia salexigens</name>
    <dbReference type="NCBI Taxonomy" id="1913577"/>
    <lineage>
        <taxon>Bacteria</taxon>
        <taxon>Pseudomonadati</taxon>
        <taxon>Bacteroidota</taxon>
        <taxon>Flavobacteriia</taxon>
        <taxon>Flavobacteriales</taxon>
        <taxon>Flavobacteriaceae</taxon>
        <taxon>Christiangramia</taxon>
    </lineage>
</organism>
<feature type="signal peptide" evidence="1">
    <location>
        <begin position="1"/>
        <end position="21"/>
    </location>
</feature>
<dbReference type="RefSeq" id="WP_072552831.1">
    <property type="nucleotide sequence ID" value="NZ_CP018153.1"/>
</dbReference>
<name>A0A1L3J510_9FLAO</name>
<dbReference type="SUPFAM" id="SSF55486">
    <property type="entry name" value="Metalloproteases ('zincins'), catalytic domain"/>
    <property type="match status" value="1"/>
</dbReference>
<proteinExistence type="predicted"/>
<keyword evidence="1" id="KW-0732">Signal</keyword>
<gene>
    <name evidence="2" type="ORF">LPB144_07060</name>
</gene>
<sequence length="278" mass="30388">MKLIKLPLMLSLSAAFLFSCQKDDISTPAEESAEVQTEISKSVISKVEELHFNSNHIEKSKLLLPDGSYQDTYLIEGDIAMDRSQIETMSPASITNKQYRTYNLVSSPRTISVIGYTGGSGQGLTSKQRTALQYAIDNYNALNTGLSFTLTFGTNYSPYDIVVYQNPNGEAGGVAGFPSGGNPYKYVQIFSGMESYSTDTNEHVITHEIGHSVGLRHTDWYSRESCGQSGESADPDGAVHIPGTPTDFDANSVMLACFSANEDGEFGYYDSVALEYLY</sequence>
<evidence type="ECO:0000313" key="2">
    <source>
        <dbReference type="EMBL" id="APG60184.1"/>
    </source>
</evidence>
<accession>A0A1L3J510</accession>
<evidence type="ECO:0000256" key="1">
    <source>
        <dbReference type="SAM" id="SignalP"/>
    </source>
</evidence>
<dbReference type="GO" id="GO:0008237">
    <property type="term" value="F:metallopeptidase activity"/>
    <property type="evidence" value="ECO:0007669"/>
    <property type="project" value="InterPro"/>
</dbReference>
<dbReference type="AlphaFoldDB" id="A0A1L3J510"/>
<dbReference type="InterPro" id="IPR024079">
    <property type="entry name" value="MetalloPept_cat_dom_sf"/>
</dbReference>
<feature type="chain" id="PRO_5013267430" evidence="1">
    <location>
        <begin position="22"/>
        <end position="278"/>
    </location>
</feature>
<dbReference type="PROSITE" id="PS51257">
    <property type="entry name" value="PROKAR_LIPOPROTEIN"/>
    <property type="match status" value="1"/>
</dbReference>
<evidence type="ECO:0000313" key="3">
    <source>
        <dbReference type="Proteomes" id="UP000182510"/>
    </source>
</evidence>
<dbReference type="OrthoDB" id="785995at2"/>
<dbReference type="KEGG" id="grl:LPB144_07060"/>
<reference evidence="2 3" key="1">
    <citation type="submission" date="2016-11" db="EMBL/GenBank/DDBJ databases">
        <title>Gramella sp. LPB0144 isolated from marine environment.</title>
        <authorList>
            <person name="Kim E."/>
            <person name="Yi H."/>
        </authorList>
    </citation>
    <scope>NUCLEOTIDE SEQUENCE [LARGE SCALE GENOMIC DNA]</scope>
    <source>
        <strain evidence="2 3">LPB0144</strain>
    </source>
</reference>
<dbReference type="EMBL" id="CP018153">
    <property type="protein sequence ID" value="APG60184.1"/>
    <property type="molecule type" value="Genomic_DNA"/>
</dbReference>
<keyword evidence="3" id="KW-1185">Reference proteome</keyword>
<dbReference type="Pfam" id="PF12388">
    <property type="entry name" value="Peptidase_M57"/>
    <property type="match status" value="1"/>
</dbReference>
<dbReference type="Gene3D" id="3.40.390.10">
    <property type="entry name" value="Collagenase (Catalytic Domain)"/>
    <property type="match status" value="1"/>
</dbReference>